<accession>A0A1E1MLS2</accession>
<dbReference type="EMBL" id="FJVC01000403">
    <property type="protein sequence ID" value="CZT50032.1"/>
    <property type="molecule type" value="Genomic_DNA"/>
</dbReference>
<name>A0A1E1MLS2_RHYSE</name>
<evidence type="ECO:0000313" key="2">
    <source>
        <dbReference type="Proteomes" id="UP000177625"/>
    </source>
</evidence>
<protein>
    <submittedName>
        <fullName evidence="1">Uncharacterized protein</fullName>
    </submittedName>
</protein>
<organism evidence="1 2">
    <name type="scientific">Rhynchosporium secalis</name>
    <name type="common">Barley scald fungus</name>
    <dbReference type="NCBI Taxonomy" id="38038"/>
    <lineage>
        <taxon>Eukaryota</taxon>
        <taxon>Fungi</taxon>
        <taxon>Dikarya</taxon>
        <taxon>Ascomycota</taxon>
        <taxon>Pezizomycotina</taxon>
        <taxon>Leotiomycetes</taxon>
        <taxon>Helotiales</taxon>
        <taxon>Ploettnerulaceae</taxon>
        <taxon>Rhynchosporium</taxon>
    </lineage>
</organism>
<keyword evidence="2" id="KW-1185">Reference proteome</keyword>
<dbReference type="AlphaFoldDB" id="A0A1E1MLS2"/>
<evidence type="ECO:0000313" key="1">
    <source>
        <dbReference type="EMBL" id="CZT50032.1"/>
    </source>
</evidence>
<sequence>MQACFTIAASHHLGELTADISSILEPIAKYWTSPVLTQQELSCAPNQQGTYIRAALRLGSKIAYNLNMLASMPYFPMDKPLFLSVYLFTARIKFAISEDAERSEEERKLKLVRKTKRKEIYTTTDTFLPFPEPQLLQPANSGILCNGAQYHAICSLTPIEIRSALGSARPG</sequence>
<proteinExistence type="predicted"/>
<gene>
    <name evidence="1" type="ORF">RSE6_10951</name>
</gene>
<dbReference type="Proteomes" id="UP000177625">
    <property type="component" value="Unassembled WGS sequence"/>
</dbReference>
<reference evidence="2" key="1">
    <citation type="submission" date="2016-03" db="EMBL/GenBank/DDBJ databases">
        <authorList>
            <person name="Guldener U."/>
        </authorList>
    </citation>
    <scope>NUCLEOTIDE SEQUENCE [LARGE SCALE GENOMIC DNA]</scope>
</reference>